<dbReference type="RefSeq" id="WP_253058731.1">
    <property type="nucleotide sequence ID" value="NZ_JAMXWM010000003.1"/>
</dbReference>
<dbReference type="Pfam" id="PF00455">
    <property type="entry name" value="DeoRC"/>
    <property type="match status" value="1"/>
</dbReference>
<dbReference type="EMBL" id="JBHUMQ010000001">
    <property type="protein sequence ID" value="MFD2692209.1"/>
    <property type="molecule type" value="Genomic_DNA"/>
</dbReference>
<dbReference type="SUPFAM" id="SSF46785">
    <property type="entry name" value="Winged helix' DNA-binding domain"/>
    <property type="match status" value="1"/>
</dbReference>
<dbReference type="InterPro" id="IPR037171">
    <property type="entry name" value="NagB/RpiA_transferase-like"/>
</dbReference>
<keyword evidence="6" id="KW-1185">Reference proteome</keyword>
<dbReference type="InterPro" id="IPR018356">
    <property type="entry name" value="Tscrpt_reg_HTH_DeoR_CS"/>
</dbReference>
<protein>
    <submittedName>
        <fullName evidence="5">DeoR/GlpR family DNA-binding transcription regulator</fullName>
    </submittedName>
</protein>
<gene>
    <name evidence="5" type="ORF">ACFSUE_00915</name>
</gene>
<dbReference type="Proteomes" id="UP001597399">
    <property type="component" value="Unassembled WGS sequence"/>
</dbReference>
<evidence type="ECO:0000259" key="4">
    <source>
        <dbReference type="PROSITE" id="PS51000"/>
    </source>
</evidence>
<dbReference type="PROSITE" id="PS51000">
    <property type="entry name" value="HTH_DEOR_2"/>
    <property type="match status" value="1"/>
</dbReference>
<dbReference type="PANTHER" id="PTHR30363">
    <property type="entry name" value="HTH-TYPE TRANSCRIPTIONAL REGULATOR SRLR-RELATED"/>
    <property type="match status" value="1"/>
</dbReference>
<dbReference type="PRINTS" id="PR00037">
    <property type="entry name" value="HTHLACR"/>
</dbReference>
<keyword evidence="1" id="KW-0805">Transcription regulation</keyword>
<feature type="domain" description="HTH deoR-type" evidence="4">
    <location>
        <begin position="6"/>
        <end position="61"/>
    </location>
</feature>
<sequence>MKASEIQQRREQITQLLIENKKIKVRQLVEHFHVSDETIRKDLKYLEEQGISKTIYGGAVLDQSDAIEPVINRTTTFLDDKTKIVKAALEFLPETSCVIGLDQGSTIALLARYLNHYQGKTVLTSSLTAIMELMNGSNDFYCVGGHYSKTDMSFQGNFTGQALNDIRIDIGFFGSSGVMNRDGFCTSSFADAEMKRALLAKCQMNIVLLDHSKFFKSSFVKAADWGNVDCVITDKHAPEEMLEPIAAKTKVIIAN</sequence>
<comment type="caution">
    <text evidence="5">The sequence shown here is derived from an EMBL/GenBank/DDBJ whole genome shotgun (WGS) entry which is preliminary data.</text>
</comment>
<dbReference type="SMART" id="SM01134">
    <property type="entry name" value="DeoRC"/>
    <property type="match status" value="1"/>
</dbReference>
<dbReference type="GO" id="GO:0003677">
    <property type="term" value="F:DNA binding"/>
    <property type="evidence" value="ECO:0007669"/>
    <property type="project" value="UniProtKB-KW"/>
</dbReference>
<proteinExistence type="predicted"/>
<dbReference type="Pfam" id="PF08220">
    <property type="entry name" value="HTH_DeoR"/>
    <property type="match status" value="1"/>
</dbReference>
<dbReference type="PROSITE" id="PS00894">
    <property type="entry name" value="HTH_DEOR_1"/>
    <property type="match status" value="1"/>
</dbReference>
<dbReference type="Gene3D" id="3.40.50.1360">
    <property type="match status" value="1"/>
</dbReference>
<dbReference type="InterPro" id="IPR050313">
    <property type="entry name" value="Carb_Metab_HTH_regulators"/>
</dbReference>
<evidence type="ECO:0000256" key="2">
    <source>
        <dbReference type="ARBA" id="ARBA00023125"/>
    </source>
</evidence>
<dbReference type="InterPro" id="IPR036390">
    <property type="entry name" value="WH_DNA-bd_sf"/>
</dbReference>
<evidence type="ECO:0000256" key="1">
    <source>
        <dbReference type="ARBA" id="ARBA00023015"/>
    </source>
</evidence>
<dbReference type="SMART" id="SM00420">
    <property type="entry name" value="HTH_DEOR"/>
    <property type="match status" value="1"/>
</dbReference>
<dbReference type="InterPro" id="IPR036388">
    <property type="entry name" value="WH-like_DNA-bd_sf"/>
</dbReference>
<dbReference type="InterPro" id="IPR014036">
    <property type="entry name" value="DeoR-like_C"/>
</dbReference>
<organism evidence="5 6">
    <name type="scientific">Sporolactobacillus shoreicorticis</name>
    <dbReference type="NCBI Taxonomy" id="1923877"/>
    <lineage>
        <taxon>Bacteria</taxon>
        <taxon>Bacillati</taxon>
        <taxon>Bacillota</taxon>
        <taxon>Bacilli</taxon>
        <taxon>Bacillales</taxon>
        <taxon>Sporolactobacillaceae</taxon>
        <taxon>Sporolactobacillus</taxon>
    </lineage>
</organism>
<name>A0ABW5RYL5_9BACL</name>
<dbReference type="Gene3D" id="1.10.10.10">
    <property type="entry name" value="Winged helix-like DNA-binding domain superfamily/Winged helix DNA-binding domain"/>
    <property type="match status" value="1"/>
</dbReference>
<dbReference type="PANTHER" id="PTHR30363:SF44">
    <property type="entry name" value="AGA OPERON TRANSCRIPTIONAL REPRESSOR-RELATED"/>
    <property type="match status" value="1"/>
</dbReference>
<keyword evidence="3" id="KW-0804">Transcription</keyword>
<evidence type="ECO:0000313" key="6">
    <source>
        <dbReference type="Proteomes" id="UP001597399"/>
    </source>
</evidence>
<evidence type="ECO:0000313" key="5">
    <source>
        <dbReference type="EMBL" id="MFD2692209.1"/>
    </source>
</evidence>
<dbReference type="InterPro" id="IPR001034">
    <property type="entry name" value="DeoR_HTH"/>
</dbReference>
<accession>A0ABW5RYL5</accession>
<evidence type="ECO:0000256" key="3">
    <source>
        <dbReference type="ARBA" id="ARBA00023163"/>
    </source>
</evidence>
<dbReference type="SUPFAM" id="SSF100950">
    <property type="entry name" value="NagB/RpiA/CoA transferase-like"/>
    <property type="match status" value="1"/>
</dbReference>
<reference evidence="6" key="1">
    <citation type="journal article" date="2019" name="Int. J. Syst. Evol. Microbiol.">
        <title>The Global Catalogue of Microorganisms (GCM) 10K type strain sequencing project: providing services to taxonomists for standard genome sequencing and annotation.</title>
        <authorList>
            <consortium name="The Broad Institute Genomics Platform"/>
            <consortium name="The Broad Institute Genome Sequencing Center for Infectious Disease"/>
            <person name="Wu L."/>
            <person name="Ma J."/>
        </authorList>
    </citation>
    <scope>NUCLEOTIDE SEQUENCE [LARGE SCALE GENOMIC DNA]</scope>
    <source>
        <strain evidence="6">TISTR 2466</strain>
    </source>
</reference>
<keyword evidence="2 5" id="KW-0238">DNA-binding</keyword>